<feature type="region of interest" description="Disordered" evidence="1">
    <location>
        <begin position="28"/>
        <end position="49"/>
    </location>
</feature>
<evidence type="ECO:0000313" key="2">
    <source>
        <dbReference type="EMBL" id="SFI19492.1"/>
    </source>
</evidence>
<keyword evidence="3" id="KW-1185">Reference proteome</keyword>
<reference evidence="3" key="1">
    <citation type="submission" date="2016-10" db="EMBL/GenBank/DDBJ databases">
        <authorList>
            <person name="Varghese N."/>
            <person name="Submissions S."/>
        </authorList>
    </citation>
    <scope>NUCLEOTIDE SEQUENCE [LARGE SCALE GENOMIC DNA]</scope>
    <source>
        <strain evidence="3">DSM 26348</strain>
    </source>
</reference>
<dbReference type="EMBL" id="FOQD01000006">
    <property type="protein sequence ID" value="SFI19492.1"/>
    <property type="molecule type" value="Genomic_DNA"/>
</dbReference>
<proteinExistence type="predicted"/>
<evidence type="ECO:0000256" key="1">
    <source>
        <dbReference type="SAM" id="MobiDB-lite"/>
    </source>
</evidence>
<feature type="compositionally biased region" description="Basic and acidic residues" evidence="1">
    <location>
        <begin position="40"/>
        <end position="49"/>
    </location>
</feature>
<dbReference type="Proteomes" id="UP000199518">
    <property type="component" value="Unassembled WGS sequence"/>
</dbReference>
<organism evidence="2 3">
    <name type="scientific">Planctomicrobium piriforme</name>
    <dbReference type="NCBI Taxonomy" id="1576369"/>
    <lineage>
        <taxon>Bacteria</taxon>
        <taxon>Pseudomonadati</taxon>
        <taxon>Planctomycetota</taxon>
        <taxon>Planctomycetia</taxon>
        <taxon>Planctomycetales</taxon>
        <taxon>Planctomycetaceae</taxon>
        <taxon>Planctomicrobium</taxon>
    </lineage>
</organism>
<name>A0A1I3G8C9_9PLAN</name>
<dbReference type="AlphaFoldDB" id="A0A1I3G8C9"/>
<dbReference type="RefSeq" id="WP_175517314.1">
    <property type="nucleotide sequence ID" value="NZ_FOQD01000006.1"/>
</dbReference>
<dbReference type="STRING" id="1576369.SAMN05421753_106226"/>
<gene>
    <name evidence="2" type="ORF">SAMN05421753_106226</name>
</gene>
<dbReference type="PROSITE" id="PS51257">
    <property type="entry name" value="PROKAR_LIPOPROTEIN"/>
    <property type="match status" value="1"/>
</dbReference>
<accession>A0A1I3G8C9</accession>
<protein>
    <submittedName>
        <fullName evidence="2">Uncharacterized protein</fullName>
    </submittedName>
</protein>
<sequence>MESKRPYAWLCLLAAVLLAGCSSVQSLNPMSRSHGLPAQSERDAEGSEN</sequence>
<evidence type="ECO:0000313" key="3">
    <source>
        <dbReference type="Proteomes" id="UP000199518"/>
    </source>
</evidence>